<organism evidence="2 3">
    <name type="scientific">Streptomyces albus (strain ATCC 21838 / DSM 41398 / FERM P-419 / JCM 4703 / NBRC 107858)</name>
    <dbReference type="NCBI Taxonomy" id="1081613"/>
    <lineage>
        <taxon>Bacteria</taxon>
        <taxon>Bacillati</taxon>
        <taxon>Actinomycetota</taxon>
        <taxon>Actinomycetes</taxon>
        <taxon>Kitasatosporales</taxon>
        <taxon>Streptomycetaceae</taxon>
        <taxon>Streptomyces</taxon>
    </lineage>
</organism>
<name>A0A0B5F1R7_STRA4</name>
<evidence type="ECO:0000313" key="2">
    <source>
        <dbReference type="EMBL" id="AJE85535.1"/>
    </source>
</evidence>
<feature type="compositionally biased region" description="Basic and acidic residues" evidence="1">
    <location>
        <begin position="7"/>
        <end position="17"/>
    </location>
</feature>
<dbReference type="AlphaFoldDB" id="A0A0B5F1R7"/>
<evidence type="ECO:0000313" key="3">
    <source>
        <dbReference type="Proteomes" id="UP000031523"/>
    </source>
</evidence>
<sequence>MIRPHSVSREPGARPDAARPLVPVPPPVPRPVGQRRAPYRTGTSRAHPAAGAFAGSGGSLSFAGPCPDCSLTFL</sequence>
<feature type="region of interest" description="Disordered" evidence="1">
    <location>
        <begin position="1"/>
        <end position="46"/>
    </location>
</feature>
<accession>A0A0B5F1R7</accession>
<reference evidence="2 3" key="1">
    <citation type="submission" date="2015-01" db="EMBL/GenBank/DDBJ databases">
        <title>Enhanced salinomycin production by adjusting the supply of polyketide extender units in Streptomyce albus DSM 41398.</title>
        <authorList>
            <person name="Lu C."/>
        </authorList>
    </citation>
    <scope>NUCLEOTIDE SEQUENCE [LARGE SCALE GENOMIC DNA]</scope>
    <source>
        <strain evidence="3">ATCC 21838 / DSM 41398 / FERM P-419 / JCM 4703 / NBRC 107858</strain>
    </source>
</reference>
<keyword evidence="3" id="KW-1185">Reference proteome</keyword>
<protein>
    <submittedName>
        <fullName evidence="2">Uncharacterized protein</fullName>
    </submittedName>
</protein>
<dbReference type="Proteomes" id="UP000031523">
    <property type="component" value="Chromosome"/>
</dbReference>
<evidence type="ECO:0000256" key="1">
    <source>
        <dbReference type="SAM" id="MobiDB-lite"/>
    </source>
</evidence>
<dbReference type="EMBL" id="CP010519">
    <property type="protein sequence ID" value="AJE85535.1"/>
    <property type="molecule type" value="Genomic_DNA"/>
</dbReference>
<dbReference type="KEGG" id="sals:SLNWT_5159"/>
<proteinExistence type="predicted"/>
<gene>
    <name evidence="2" type="ORF">SLNWT_5159</name>
</gene>